<dbReference type="PANTHER" id="PTHR47307:SF1">
    <property type="entry name" value="GLUTATHIONE-REGULATED POTASSIUM-EFFLUX SYSTEM ANCILLARY PROTEIN KEFG"/>
    <property type="match status" value="1"/>
</dbReference>
<proteinExistence type="predicted"/>
<evidence type="ECO:0000259" key="2">
    <source>
        <dbReference type="Pfam" id="PF02525"/>
    </source>
</evidence>
<dbReference type="GO" id="GO:0009055">
    <property type="term" value="F:electron transfer activity"/>
    <property type="evidence" value="ECO:0007669"/>
    <property type="project" value="TreeGrafter"/>
</dbReference>
<dbReference type="PANTHER" id="PTHR47307">
    <property type="entry name" value="GLUTATHIONE-REGULATED POTASSIUM-EFFLUX SYSTEM ANCILLARY PROTEIN KEFG"/>
    <property type="match status" value="1"/>
</dbReference>
<gene>
    <name evidence="4" type="ORF">BECKH772A_GA0070896_101882</name>
    <name evidence="3" type="ORF">BECKH772B_GA0070898_101762</name>
    <name evidence="5" type="ORF">BECKH772C_GA0070978_101852</name>
</gene>
<keyword evidence="1" id="KW-0560">Oxidoreductase</keyword>
<accession>A0A450VI47</accession>
<dbReference type="Gene3D" id="3.40.50.360">
    <property type="match status" value="1"/>
</dbReference>
<evidence type="ECO:0000313" key="5">
    <source>
        <dbReference type="EMBL" id="VFK04493.1"/>
    </source>
</evidence>
<dbReference type="InterPro" id="IPR046980">
    <property type="entry name" value="KefG/KefF"/>
</dbReference>
<dbReference type="EMBL" id="CAADFJ010000185">
    <property type="protein sequence ID" value="VFK04493.1"/>
    <property type="molecule type" value="Genomic_DNA"/>
</dbReference>
<reference evidence="5" key="1">
    <citation type="submission" date="2019-02" db="EMBL/GenBank/DDBJ databases">
        <authorList>
            <person name="Gruber-Vodicka R. H."/>
            <person name="Seah K. B. B."/>
        </authorList>
    </citation>
    <scope>NUCLEOTIDE SEQUENCE</scope>
    <source>
        <strain evidence="5">BECK_SA2B12</strain>
        <strain evidence="4">BECK_SA2B15</strain>
        <strain evidence="3">BECK_SA2B20</strain>
    </source>
</reference>
<dbReference type="AlphaFoldDB" id="A0A450VI47"/>
<evidence type="ECO:0000313" key="4">
    <source>
        <dbReference type="EMBL" id="VFK00284.1"/>
    </source>
</evidence>
<feature type="domain" description="Flavodoxin-like fold" evidence="2">
    <location>
        <begin position="12"/>
        <end position="180"/>
    </location>
</feature>
<dbReference type="Pfam" id="PF02525">
    <property type="entry name" value="Flavodoxin_2"/>
    <property type="match status" value="1"/>
</dbReference>
<name>A0A450VI47_9GAMM</name>
<dbReference type="GO" id="GO:0003955">
    <property type="term" value="F:NAD(P)H dehydrogenase (quinone) activity"/>
    <property type="evidence" value="ECO:0007669"/>
    <property type="project" value="TreeGrafter"/>
</dbReference>
<organism evidence="5">
    <name type="scientific">Candidatus Kentrum eta</name>
    <dbReference type="NCBI Taxonomy" id="2126337"/>
    <lineage>
        <taxon>Bacteria</taxon>
        <taxon>Pseudomonadati</taxon>
        <taxon>Pseudomonadota</taxon>
        <taxon>Gammaproteobacteria</taxon>
        <taxon>Candidatus Kentrum</taxon>
    </lineage>
</organism>
<sequence>MNDISRGKIMLNTIVLFVHPRPQRSRVNSALREAISDLPNTEIHDLYEAYPDFYIDVKREQAKLLAHDLIVFQHPVYWYAAPALLKEWLDTVLEYGWAHGTNGNALRGKYWLQAITLAGTESSYGEGGRNRFPITEFLRPFEVTAYTCQMVWLPPFPTYGTPTLDSAAIAARAATYRERLATLQRDPESR</sequence>
<dbReference type="InterPro" id="IPR029039">
    <property type="entry name" value="Flavoprotein-like_sf"/>
</dbReference>
<evidence type="ECO:0000313" key="3">
    <source>
        <dbReference type="EMBL" id="VFJ99990.1"/>
    </source>
</evidence>
<dbReference type="SUPFAM" id="SSF52218">
    <property type="entry name" value="Flavoproteins"/>
    <property type="match status" value="1"/>
</dbReference>
<evidence type="ECO:0000256" key="1">
    <source>
        <dbReference type="ARBA" id="ARBA00023002"/>
    </source>
</evidence>
<dbReference type="InterPro" id="IPR003680">
    <property type="entry name" value="Flavodoxin_fold"/>
</dbReference>
<dbReference type="GO" id="GO:0010181">
    <property type="term" value="F:FMN binding"/>
    <property type="evidence" value="ECO:0007669"/>
    <property type="project" value="TreeGrafter"/>
</dbReference>
<protein>
    <submittedName>
        <fullName evidence="5">Kef-type potassium/proton antiporter accessory protein, CPA2 family</fullName>
    </submittedName>
</protein>
<dbReference type="EMBL" id="CAADFG010000188">
    <property type="protein sequence ID" value="VFK00284.1"/>
    <property type="molecule type" value="Genomic_DNA"/>
</dbReference>
<dbReference type="EMBL" id="CAADFI010000176">
    <property type="protein sequence ID" value="VFJ99990.1"/>
    <property type="molecule type" value="Genomic_DNA"/>
</dbReference>